<evidence type="ECO:0000256" key="2">
    <source>
        <dbReference type="ARBA" id="ARBA00022741"/>
    </source>
</evidence>
<dbReference type="Pfam" id="PF00012">
    <property type="entry name" value="HSP70"/>
    <property type="match status" value="1"/>
</dbReference>
<dbReference type="InterPro" id="IPR042054">
    <property type="entry name" value="YegD-like"/>
</dbReference>
<dbReference type="CDD" id="cd10231">
    <property type="entry name" value="ASKHA_NBD_HSP70_YegD-like"/>
    <property type="match status" value="1"/>
</dbReference>
<comment type="similarity">
    <text evidence="1">Belongs to the heat shock protein 70 family.</text>
</comment>
<accession>A0ABN8E4P3</accession>
<evidence type="ECO:0000256" key="3">
    <source>
        <dbReference type="ARBA" id="ARBA00022840"/>
    </source>
</evidence>
<dbReference type="PROSITE" id="PS00329">
    <property type="entry name" value="HSP70_2"/>
    <property type="match status" value="1"/>
</dbReference>
<keyword evidence="5" id="KW-1185">Reference proteome</keyword>
<name>A0ABN8E4P3_9VIBR</name>
<dbReference type="InterPro" id="IPR018181">
    <property type="entry name" value="Heat_shock_70_CS"/>
</dbReference>
<keyword evidence="3" id="KW-0067">ATP-binding</keyword>
<dbReference type="Gene3D" id="3.30.420.40">
    <property type="match status" value="2"/>
</dbReference>
<dbReference type="NCBIfam" id="NF008673">
    <property type="entry name" value="PRK11678.1"/>
    <property type="match status" value="1"/>
</dbReference>
<organism evidence="4 5">
    <name type="scientific">Vibrio marisflavi CECT 7928</name>
    <dbReference type="NCBI Taxonomy" id="634439"/>
    <lineage>
        <taxon>Bacteria</taxon>
        <taxon>Pseudomonadati</taxon>
        <taxon>Pseudomonadota</taxon>
        <taxon>Gammaproteobacteria</taxon>
        <taxon>Vibrionales</taxon>
        <taxon>Vibrionaceae</taxon>
        <taxon>Vibrio</taxon>
    </lineage>
</organism>
<protein>
    <submittedName>
        <fullName evidence="4">Chaperone protein DnaK</fullName>
    </submittedName>
</protein>
<dbReference type="InterPro" id="IPR043129">
    <property type="entry name" value="ATPase_NBD"/>
</dbReference>
<evidence type="ECO:0000313" key="4">
    <source>
        <dbReference type="EMBL" id="CAH0539099.1"/>
    </source>
</evidence>
<dbReference type="InterPro" id="IPR013126">
    <property type="entry name" value="Hsp_70_fam"/>
</dbReference>
<dbReference type="Proteomes" id="UP000838748">
    <property type="component" value="Unassembled WGS sequence"/>
</dbReference>
<reference evidence="4" key="1">
    <citation type="submission" date="2021-11" db="EMBL/GenBank/DDBJ databases">
        <authorList>
            <person name="Rodrigo-Torres L."/>
            <person name="Arahal R. D."/>
            <person name="Lucena T."/>
        </authorList>
    </citation>
    <scope>NUCLEOTIDE SEQUENCE</scope>
    <source>
        <strain evidence="4">CECT 7928</strain>
    </source>
</reference>
<evidence type="ECO:0000256" key="1">
    <source>
        <dbReference type="ARBA" id="ARBA00007381"/>
    </source>
</evidence>
<dbReference type="PANTHER" id="PTHR19375">
    <property type="entry name" value="HEAT SHOCK PROTEIN 70KDA"/>
    <property type="match status" value="1"/>
</dbReference>
<proteinExistence type="inferred from homology"/>
<keyword evidence="2" id="KW-0547">Nucleotide-binding</keyword>
<sequence length="450" mass="49838">MFIGFDYGTASCSVATMQGNTPQMVPLEGDNYFIPSTLCAPTRESVSEYLYRFFNVSPTDKLGEQLLRSAIAANRHEGMELEHDDLIFGQAALERYLDDPEYVYYIKSPKSFLGANGLRDLQIRFFEDLVCSMMVNIKQKAESHLEQQVTQTVIGRPVNFQGLGGEQANQQAESILKNAAKRAGFVDIAFQFEPVAAGLDYESQLTEDKTVLVVDIGGGTTDCSLMRMGPSYRTQTNRKDSLLSHSGYRVGGNDLDIYLAFERVMPSLGRGSKMLNGIYMPQVQFWNPIAINNVAAQTDFYMASNLKVLEQLKSEAENPELIDRLLTVHEQTLGYQIVRHAEETKIAMSNQEKFSSILNLGGQTLETKIDQSQLEAAISNPVAKIVELIRSTLEQASEKPDVIYVTGGSARSPILRSQIEKELPGVPIVSGDFFGSVTAGLARYAQQVFS</sequence>
<comment type="caution">
    <text evidence="4">The sequence shown here is derived from an EMBL/GenBank/DDBJ whole genome shotgun (WGS) entry which is preliminary data.</text>
</comment>
<dbReference type="SUPFAM" id="SSF53067">
    <property type="entry name" value="Actin-like ATPase domain"/>
    <property type="match status" value="2"/>
</dbReference>
<dbReference type="RefSeq" id="WP_237361222.1">
    <property type="nucleotide sequence ID" value="NZ_CAKLDM010000002.1"/>
</dbReference>
<dbReference type="Gene3D" id="3.90.640.10">
    <property type="entry name" value="Actin, Chain A, domain 4"/>
    <property type="match status" value="1"/>
</dbReference>
<dbReference type="EMBL" id="CAKLDM010000002">
    <property type="protein sequence ID" value="CAH0539099.1"/>
    <property type="molecule type" value="Genomic_DNA"/>
</dbReference>
<gene>
    <name evidence="4" type="primary">dnaK_3</name>
    <name evidence="4" type="ORF">VMF7928_01897</name>
</gene>
<evidence type="ECO:0000313" key="5">
    <source>
        <dbReference type="Proteomes" id="UP000838748"/>
    </source>
</evidence>